<name>A0A645CGM6_9ZZZZ</name>
<proteinExistence type="predicted"/>
<protein>
    <submittedName>
        <fullName evidence="1">Uncharacterized protein</fullName>
    </submittedName>
</protein>
<evidence type="ECO:0000313" key="1">
    <source>
        <dbReference type="EMBL" id="MPM76063.1"/>
    </source>
</evidence>
<comment type="caution">
    <text evidence="1">The sequence shown here is derived from an EMBL/GenBank/DDBJ whole genome shotgun (WGS) entry which is preliminary data.</text>
</comment>
<dbReference type="EMBL" id="VSSQ01027044">
    <property type="protein sequence ID" value="MPM76063.1"/>
    <property type="molecule type" value="Genomic_DNA"/>
</dbReference>
<sequence length="94" mass="9789">MKRGVVRSGPPVGGIALLVVLCPVVVKSVGDLVGDHIAHSSQILLVGSVHIIKWLLQNGCGEGNRVVDIAVAGIHSVRRHGPIGLVHSVLLILD</sequence>
<reference evidence="1" key="1">
    <citation type="submission" date="2019-08" db="EMBL/GenBank/DDBJ databases">
        <authorList>
            <person name="Kucharzyk K."/>
            <person name="Murdoch R.W."/>
            <person name="Higgins S."/>
            <person name="Loffler F."/>
        </authorList>
    </citation>
    <scope>NUCLEOTIDE SEQUENCE</scope>
</reference>
<dbReference type="AlphaFoldDB" id="A0A645CGM6"/>
<accession>A0A645CGM6</accession>
<gene>
    <name evidence="1" type="ORF">SDC9_123058</name>
</gene>
<organism evidence="1">
    <name type="scientific">bioreactor metagenome</name>
    <dbReference type="NCBI Taxonomy" id="1076179"/>
    <lineage>
        <taxon>unclassified sequences</taxon>
        <taxon>metagenomes</taxon>
        <taxon>ecological metagenomes</taxon>
    </lineage>
</organism>